<protein>
    <submittedName>
        <fullName evidence="2">Uncharacterized protein</fullName>
    </submittedName>
</protein>
<accession>A0ABP0UL43</accession>
<evidence type="ECO:0000313" key="3">
    <source>
        <dbReference type="Proteomes" id="UP001497512"/>
    </source>
</evidence>
<dbReference type="Proteomes" id="UP001497512">
    <property type="component" value="Chromosome 4"/>
</dbReference>
<dbReference type="EMBL" id="OZ019896">
    <property type="protein sequence ID" value="CAK9223987.1"/>
    <property type="molecule type" value="Genomic_DNA"/>
</dbReference>
<gene>
    <name evidence="2" type="ORF">CSSPTR1EN2_LOCUS17106</name>
</gene>
<organism evidence="2 3">
    <name type="scientific">Sphagnum troendelagicum</name>
    <dbReference type="NCBI Taxonomy" id="128251"/>
    <lineage>
        <taxon>Eukaryota</taxon>
        <taxon>Viridiplantae</taxon>
        <taxon>Streptophyta</taxon>
        <taxon>Embryophyta</taxon>
        <taxon>Bryophyta</taxon>
        <taxon>Sphagnophytina</taxon>
        <taxon>Sphagnopsida</taxon>
        <taxon>Sphagnales</taxon>
        <taxon>Sphagnaceae</taxon>
        <taxon>Sphagnum</taxon>
    </lineage>
</organism>
<feature type="region of interest" description="Disordered" evidence="1">
    <location>
        <begin position="1"/>
        <end position="24"/>
    </location>
</feature>
<proteinExistence type="predicted"/>
<evidence type="ECO:0000256" key="1">
    <source>
        <dbReference type="SAM" id="MobiDB-lite"/>
    </source>
</evidence>
<name>A0ABP0UL43_9BRYO</name>
<keyword evidence="3" id="KW-1185">Reference proteome</keyword>
<evidence type="ECO:0000313" key="2">
    <source>
        <dbReference type="EMBL" id="CAK9223987.1"/>
    </source>
</evidence>
<sequence length="141" mass="15838">MSTRSRETQAENHLKQPQRDPNLQRRMQDVILARLNLKAVPGILAQSSDGAEPTSHATDLTNFKLHLLRCRSMTDTPRARSFAVQLLISWSKTGSKPGWLTDVEHSRPSTPCLTDDLTCKLQTKSNSSNGLQQPYVTRLLE</sequence>
<reference evidence="2" key="1">
    <citation type="submission" date="2024-02" db="EMBL/GenBank/DDBJ databases">
        <authorList>
            <consortium name="ELIXIR-Norway"/>
            <consortium name="Elixir Norway"/>
        </authorList>
    </citation>
    <scope>NUCLEOTIDE SEQUENCE</scope>
</reference>